<proteinExistence type="predicted"/>
<name>A0ACD1I0N2_9EURO</name>
<reference evidence="1" key="1">
    <citation type="submission" date="2018-02" db="EMBL/GenBank/DDBJ databases">
        <title>The genomes of Aspergillus section Nigri reveals drivers in fungal speciation.</title>
        <authorList>
            <consortium name="DOE Joint Genome Institute"/>
            <person name="Vesth T.C."/>
            <person name="Nybo J."/>
            <person name="Theobald S."/>
            <person name="Brandl J."/>
            <person name="Frisvad J.C."/>
            <person name="Nielsen K.F."/>
            <person name="Lyhne E.K."/>
            <person name="Kogle M.E."/>
            <person name="Kuo A."/>
            <person name="Riley R."/>
            <person name="Clum A."/>
            <person name="Nolan M."/>
            <person name="Lipzen A."/>
            <person name="Salamov A."/>
            <person name="Henrissat B."/>
            <person name="Wiebenga A."/>
            <person name="De vries R.P."/>
            <person name="Grigoriev I.V."/>
            <person name="Mortensen U.H."/>
            <person name="Andersen M.R."/>
            <person name="Baker S.E."/>
        </authorList>
    </citation>
    <scope>NUCLEOTIDE SEQUENCE</scope>
    <source>
        <strain evidence="1">CBS 115574</strain>
    </source>
</reference>
<organism evidence="1 2">
    <name type="scientific">Aspergillus costaricaensis CBS 115574</name>
    <dbReference type="NCBI Taxonomy" id="1448317"/>
    <lineage>
        <taxon>Eukaryota</taxon>
        <taxon>Fungi</taxon>
        <taxon>Dikarya</taxon>
        <taxon>Ascomycota</taxon>
        <taxon>Pezizomycotina</taxon>
        <taxon>Eurotiomycetes</taxon>
        <taxon>Eurotiomycetidae</taxon>
        <taxon>Eurotiales</taxon>
        <taxon>Aspergillaceae</taxon>
        <taxon>Aspergillus</taxon>
        <taxon>Aspergillus subgen. Circumdati</taxon>
    </lineage>
</organism>
<keyword evidence="2" id="KW-1185">Reference proteome</keyword>
<sequence length="298" mass="33901">WERRARREKVAKQTLRVNVKLYSASQVSYRQYLLFRTLLPPIVPPNQLNVQNLGISHYMAQANQWLISLSFNEYIACFSNRQAQTTGWVWGGTDRLFRVMAMQQQEVIRNLTINDINRGATESTVNTAFLSFLNAISDLGPQPAQRLWILAPKKLVADFSTPQRERRLVAYIDGQLEDVVLLKPQAQDAQAANAANQPNQYLPQAGRIIAWIKSFPAAAGAADSRVLLSKHGTELYISVSSYDDGWLRYMQGARGEGAGLSLQSWVREHAPFWPLGHMPAKRHEELYPDHYRTFMDLT</sequence>
<dbReference type="EMBL" id="KZ824580">
    <property type="protein sequence ID" value="RAK84006.1"/>
    <property type="molecule type" value="Genomic_DNA"/>
</dbReference>
<protein>
    <submittedName>
        <fullName evidence="1">Uncharacterized protein</fullName>
    </submittedName>
</protein>
<dbReference type="Proteomes" id="UP000249748">
    <property type="component" value="Unassembled WGS sequence"/>
</dbReference>
<evidence type="ECO:0000313" key="2">
    <source>
        <dbReference type="Proteomes" id="UP000249748"/>
    </source>
</evidence>
<feature type="non-terminal residue" evidence="1">
    <location>
        <position position="1"/>
    </location>
</feature>
<accession>A0ACD1I0N2</accession>
<evidence type="ECO:0000313" key="1">
    <source>
        <dbReference type="EMBL" id="RAK84006.1"/>
    </source>
</evidence>
<gene>
    <name evidence="1" type="ORF">BO79DRAFT_159408</name>
</gene>